<reference evidence="1" key="1">
    <citation type="submission" date="2022-02" db="EMBL/GenBank/DDBJ databases">
        <title>Plant Genome Project.</title>
        <authorList>
            <person name="Zhang R.-G."/>
        </authorList>
    </citation>
    <scope>NUCLEOTIDE SEQUENCE</scope>
    <source>
        <strain evidence="1">AT1</strain>
    </source>
</reference>
<evidence type="ECO:0000313" key="2">
    <source>
        <dbReference type="Proteomes" id="UP001062846"/>
    </source>
</evidence>
<comment type="caution">
    <text evidence="1">The sequence shown here is derived from an EMBL/GenBank/DDBJ whole genome shotgun (WGS) entry which is preliminary data.</text>
</comment>
<dbReference type="Proteomes" id="UP001062846">
    <property type="component" value="Chromosome 5"/>
</dbReference>
<dbReference type="EMBL" id="CM046392">
    <property type="protein sequence ID" value="KAI8555277.1"/>
    <property type="molecule type" value="Genomic_DNA"/>
</dbReference>
<evidence type="ECO:0000313" key="1">
    <source>
        <dbReference type="EMBL" id="KAI8555277.1"/>
    </source>
</evidence>
<proteinExistence type="predicted"/>
<gene>
    <name evidence="1" type="ORF">RHMOL_Rhmol05G0162500</name>
</gene>
<sequence length="115" mass="12542">MRSQARGASEERRATTERQREGEGHVRQSLSGPVVLVEWVNEAVRCVLAMENVIRTAASGMPLELHYPAPTPPPAQPPVVPRAQAQGRAALKKKSARDLPHKKIETRSLTTSATS</sequence>
<accession>A0ACC0NPI7</accession>
<name>A0ACC0NPI7_RHOML</name>
<protein>
    <submittedName>
        <fullName evidence="1">Uncharacterized protein</fullName>
    </submittedName>
</protein>
<keyword evidence="2" id="KW-1185">Reference proteome</keyword>
<organism evidence="1 2">
    <name type="scientific">Rhododendron molle</name>
    <name type="common">Chinese azalea</name>
    <name type="synonym">Azalea mollis</name>
    <dbReference type="NCBI Taxonomy" id="49168"/>
    <lineage>
        <taxon>Eukaryota</taxon>
        <taxon>Viridiplantae</taxon>
        <taxon>Streptophyta</taxon>
        <taxon>Embryophyta</taxon>
        <taxon>Tracheophyta</taxon>
        <taxon>Spermatophyta</taxon>
        <taxon>Magnoliopsida</taxon>
        <taxon>eudicotyledons</taxon>
        <taxon>Gunneridae</taxon>
        <taxon>Pentapetalae</taxon>
        <taxon>asterids</taxon>
        <taxon>Ericales</taxon>
        <taxon>Ericaceae</taxon>
        <taxon>Ericoideae</taxon>
        <taxon>Rhodoreae</taxon>
        <taxon>Rhododendron</taxon>
    </lineage>
</organism>